<evidence type="ECO:0000313" key="3">
    <source>
        <dbReference type="Proteomes" id="UP001596302"/>
    </source>
</evidence>
<organism evidence="2 3">
    <name type="scientific">Pseudonocardia hispaniensis</name>
    <dbReference type="NCBI Taxonomy" id="904933"/>
    <lineage>
        <taxon>Bacteria</taxon>
        <taxon>Bacillati</taxon>
        <taxon>Actinomycetota</taxon>
        <taxon>Actinomycetes</taxon>
        <taxon>Pseudonocardiales</taxon>
        <taxon>Pseudonocardiaceae</taxon>
        <taxon>Pseudonocardia</taxon>
    </lineage>
</organism>
<dbReference type="RefSeq" id="WP_379585819.1">
    <property type="nucleotide sequence ID" value="NZ_JBHSQW010000033.1"/>
</dbReference>
<gene>
    <name evidence="2" type="ORF">ACFQE5_15645</name>
</gene>
<keyword evidence="3" id="KW-1185">Reference proteome</keyword>
<reference evidence="3" key="1">
    <citation type="journal article" date="2019" name="Int. J. Syst. Evol. Microbiol.">
        <title>The Global Catalogue of Microorganisms (GCM) 10K type strain sequencing project: providing services to taxonomists for standard genome sequencing and annotation.</title>
        <authorList>
            <consortium name="The Broad Institute Genomics Platform"/>
            <consortium name="The Broad Institute Genome Sequencing Center for Infectious Disease"/>
            <person name="Wu L."/>
            <person name="Ma J."/>
        </authorList>
    </citation>
    <scope>NUCLEOTIDE SEQUENCE [LARGE SCALE GENOMIC DNA]</scope>
    <source>
        <strain evidence="3">CCM 8391</strain>
    </source>
</reference>
<protein>
    <submittedName>
        <fullName evidence="2">Uncharacterized protein</fullName>
    </submittedName>
</protein>
<name>A0ABW1J565_9PSEU</name>
<comment type="caution">
    <text evidence="2">The sequence shown here is derived from an EMBL/GenBank/DDBJ whole genome shotgun (WGS) entry which is preliminary data.</text>
</comment>
<feature type="region of interest" description="Disordered" evidence="1">
    <location>
        <begin position="151"/>
        <end position="178"/>
    </location>
</feature>
<dbReference type="EMBL" id="JBHSQW010000033">
    <property type="protein sequence ID" value="MFC5995649.1"/>
    <property type="molecule type" value="Genomic_DNA"/>
</dbReference>
<accession>A0ABW1J565</accession>
<dbReference type="Proteomes" id="UP001596302">
    <property type="component" value="Unassembled WGS sequence"/>
</dbReference>
<evidence type="ECO:0000313" key="2">
    <source>
        <dbReference type="EMBL" id="MFC5995649.1"/>
    </source>
</evidence>
<evidence type="ECO:0000256" key="1">
    <source>
        <dbReference type="SAM" id="MobiDB-lite"/>
    </source>
</evidence>
<sequence length="200" mass="20890">MRLRAPVVAGVAGGVGTTTLAVALHGLDAGRTVGPLVDVLVCRCSADSLHRAARFADRFGGPGPRPVLAVTAEGSVPAKGPLQAAMQTLQSRFSGLVVLPRIAHWRELADPLAEVSGMLAQPPESLPRPLRGYTTALRELAQLVAATGRLHRDAPVARPSHPTSVPAPPRRASPVRRADAVQPVRGLRIIAPGPAWAGQR</sequence>
<proteinExistence type="predicted"/>